<gene>
    <name evidence="1" type="ORF">B296_00028621</name>
</gene>
<reference evidence="1 2" key="1">
    <citation type="journal article" date="2014" name="Agronomy (Basel)">
        <title>A Draft Genome Sequence for Ensete ventricosum, the Drought-Tolerant Tree Against Hunger.</title>
        <authorList>
            <person name="Harrison J."/>
            <person name="Moore K.A."/>
            <person name="Paszkiewicz K."/>
            <person name="Jones T."/>
            <person name="Grant M."/>
            <person name="Ambacheew D."/>
            <person name="Muzemil S."/>
            <person name="Studholme D.J."/>
        </authorList>
    </citation>
    <scope>NUCLEOTIDE SEQUENCE [LARGE SCALE GENOMIC DNA]</scope>
</reference>
<sequence>MKEHVPSRSTFIERTIKSCGSYFLTRPFQPDEIAGRPSTVRFHQAVGETGAGGCMFITVRGLEIAGFALDQILITH</sequence>
<name>A0A426YBG6_ENSVE</name>
<dbReference type="EMBL" id="AMZH03013583">
    <property type="protein sequence ID" value="RRT49030.1"/>
    <property type="molecule type" value="Genomic_DNA"/>
</dbReference>
<dbReference type="AlphaFoldDB" id="A0A426YBG6"/>
<evidence type="ECO:0000313" key="1">
    <source>
        <dbReference type="EMBL" id="RRT49030.1"/>
    </source>
</evidence>
<proteinExistence type="predicted"/>
<accession>A0A426YBG6</accession>
<evidence type="ECO:0000313" key="2">
    <source>
        <dbReference type="Proteomes" id="UP000287651"/>
    </source>
</evidence>
<protein>
    <submittedName>
        <fullName evidence="1">Uncharacterized protein</fullName>
    </submittedName>
</protein>
<organism evidence="1 2">
    <name type="scientific">Ensete ventricosum</name>
    <name type="common">Abyssinian banana</name>
    <name type="synonym">Musa ensete</name>
    <dbReference type="NCBI Taxonomy" id="4639"/>
    <lineage>
        <taxon>Eukaryota</taxon>
        <taxon>Viridiplantae</taxon>
        <taxon>Streptophyta</taxon>
        <taxon>Embryophyta</taxon>
        <taxon>Tracheophyta</taxon>
        <taxon>Spermatophyta</taxon>
        <taxon>Magnoliopsida</taxon>
        <taxon>Liliopsida</taxon>
        <taxon>Zingiberales</taxon>
        <taxon>Musaceae</taxon>
        <taxon>Ensete</taxon>
    </lineage>
</organism>
<dbReference type="Proteomes" id="UP000287651">
    <property type="component" value="Unassembled WGS sequence"/>
</dbReference>
<comment type="caution">
    <text evidence="1">The sequence shown here is derived from an EMBL/GenBank/DDBJ whole genome shotgun (WGS) entry which is preliminary data.</text>
</comment>